<accession>A0A223I0U8</accession>
<protein>
    <submittedName>
        <fullName evidence="1">Uncharacterized protein</fullName>
    </submittedName>
</protein>
<proteinExistence type="predicted"/>
<evidence type="ECO:0000313" key="2">
    <source>
        <dbReference type="Proteomes" id="UP000214975"/>
    </source>
</evidence>
<reference evidence="1 2" key="1">
    <citation type="submission" date="2016-08" db="EMBL/GenBank/DDBJ databases">
        <title>A novel genetic cassette of butanologenic Thermoanaerobacterium thermosaccharolyticum that directly convert cellulose to butanol.</title>
        <authorList>
            <person name="Li T."/>
            <person name="He J."/>
        </authorList>
    </citation>
    <scope>NUCLEOTIDE SEQUENCE [LARGE SCALE GENOMIC DNA]</scope>
    <source>
        <strain evidence="1 2">TG57</strain>
    </source>
</reference>
<dbReference type="AlphaFoldDB" id="A0A223I0U8"/>
<gene>
    <name evidence="1" type="ORF">Thert_02423</name>
</gene>
<dbReference type="Proteomes" id="UP000214975">
    <property type="component" value="Chromosome"/>
</dbReference>
<name>A0A223I0U8_THETR</name>
<dbReference type="EMBL" id="CP016893">
    <property type="protein sequence ID" value="AST58319.1"/>
    <property type="molecule type" value="Genomic_DNA"/>
</dbReference>
<dbReference type="RefSeq" id="WP_094397668.1">
    <property type="nucleotide sequence ID" value="NZ_CP016893.1"/>
</dbReference>
<evidence type="ECO:0000313" key="1">
    <source>
        <dbReference type="EMBL" id="AST58319.1"/>
    </source>
</evidence>
<organism evidence="1 2">
    <name type="scientific">Thermoanaerobacterium thermosaccharolyticum</name>
    <name type="common">Clostridium thermosaccharolyticum</name>
    <dbReference type="NCBI Taxonomy" id="1517"/>
    <lineage>
        <taxon>Bacteria</taxon>
        <taxon>Bacillati</taxon>
        <taxon>Bacillota</taxon>
        <taxon>Clostridia</taxon>
        <taxon>Thermoanaerobacterales</taxon>
        <taxon>Thermoanaerobacteraceae</taxon>
        <taxon>Thermoanaerobacterium</taxon>
    </lineage>
</organism>
<sequence>MKKILIILLATIIIVSAISIPIILKGGAGKNTTDVPNGTYNNNVAENSNIKTNNEGSISIDVMFLNPNKQGDKILKFQVMLNNHSMDLSDLNLSKSVELVNDKGLSIKDGFNWKEEGSGHHVSGILSVENNINGKKILDNSTKSIKLVIKNIGGANTREFVWQSNELR</sequence>